<keyword evidence="4" id="KW-0539">Nucleus</keyword>
<dbReference type="GO" id="GO:0003700">
    <property type="term" value="F:DNA-binding transcription factor activity"/>
    <property type="evidence" value="ECO:0007669"/>
    <property type="project" value="TreeGrafter"/>
</dbReference>
<evidence type="ECO:0000313" key="9">
    <source>
        <dbReference type="Proteomes" id="UP000595140"/>
    </source>
</evidence>
<dbReference type="SUPFAM" id="SSF47459">
    <property type="entry name" value="HLH, helix-loop-helix DNA-binding domain"/>
    <property type="match status" value="1"/>
</dbReference>
<name>A0A484MDH2_9ASTE</name>
<keyword evidence="6" id="KW-1133">Transmembrane helix</keyword>
<dbReference type="EMBL" id="OOIL02003256">
    <property type="protein sequence ID" value="VFQ86812.1"/>
    <property type="molecule type" value="Genomic_DNA"/>
</dbReference>
<dbReference type="PANTHER" id="PTHR12565:SF312">
    <property type="entry name" value="TRANSCRIPTION FACTOR BHLH74"/>
    <property type="match status" value="1"/>
</dbReference>
<reference evidence="8 9" key="1">
    <citation type="submission" date="2018-04" db="EMBL/GenBank/DDBJ databases">
        <authorList>
            <person name="Vogel A."/>
        </authorList>
    </citation>
    <scope>NUCLEOTIDE SEQUENCE [LARGE SCALE GENOMIC DNA]</scope>
</reference>
<accession>A0A484MDH2</accession>
<dbReference type="OrthoDB" id="690068at2759"/>
<keyword evidence="6" id="KW-0472">Membrane</keyword>
<dbReference type="AlphaFoldDB" id="A0A484MDH2"/>
<dbReference type="GO" id="GO:0046983">
    <property type="term" value="F:protein dimerization activity"/>
    <property type="evidence" value="ECO:0007669"/>
    <property type="project" value="InterPro"/>
</dbReference>
<dbReference type="GO" id="GO:0005634">
    <property type="term" value="C:nucleus"/>
    <property type="evidence" value="ECO:0007669"/>
    <property type="project" value="UniProtKB-SubCell"/>
</dbReference>
<comment type="subcellular location">
    <subcellularLocation>
        <location evidence="1">Nucleus</location>
    </subcellularLocation>
</comment>
<dbReference type="SMART" id="SM00353">
    <property type="entry name" value="HLH"/>
    <property type="match status" value="1"/>
</dbReference>
<gene>
    <name evidence="8" type="ORF">CCAM_LOCUS28588</name>
</gene>
<evidence type="ECO:0000313" key="8">
    <source>
        <dbReference type="EMBL" id="VFQ86812.1"/>
    </source>
</evidence>
<evidence type="ECO:0000256" key="4">
    <source>
        <dbReference type="ARBA" id="ARBA00023242"/>
    </source>
</evidence>
<dbReference type="PROSITE" id="PS50888">
    <property type="entry name" value="BHLH"/>
    <property type="match status" value="1"/>
</dbReference>
<dbReference type="PANTHER" id="PTHR12565">
    <property type="entry name" value="STEROL REGULATORY ELEMENT-BINDING PROTEIN"/>
    <property type="match status" value="1"/>
</dbReference>
<evidence type="ECO:0000256" key="1">
    <source>
        <dbReference type="ARBA" id="ARBA00004123"/>
    </source>
</evidence>
<dbReference type="Pfam" id="PF00010">
    <property type="entry name" value="HLH"/>
    <property type="match status" value="1"/>
</dbReference>
<sequence length="307" mass="34720">MGSGENGDMSSGYAAFRTVDWDPIVSMDQSFHFPDVLDNHPICTSSELVQDPSHVWEFQSSQEVFWNCEVPFSSQSLSLSKNVEEGLPKGTLADNPDGFRQIREKKQKTEETNGSGDLRAKKTSNEGKYVHVRAIRGLATNPHSLAERVRRERIGERMRLLQELVPCCDKIIGKAVMLDEIINYVQSLQQQVEFLSMKLASVNPEFHLGIEQAMPKEIFTTQRSDVSLLRSGHGTSSSVRSTSTLNPTPPNNPLFQNVWGNMDRNGKRVAAAYNMFFQSLYTFVLRFFSRRMSSTVMNLRWSSISRA</sequence>
<dbReference type="InterPro" id="IPR024097">
    <property type="entry name" value="bHLH_ZIP_TF"/>
</dbReference>
<evidence type="ECO:0000256" key="5">
    <source>
        <dbReference type="SAM" id="MobiDB-lite"/>
    </source>
</evidence>
<keyword evidence="9" id="KW-1185">Reference proteome</keyword>
<keyword evidence="2" id="KW-0805">Transcription regulation</keyword>
<keyword evidence="6" id="KW-0812">Transmembrane</keyword>
<organism evidence="8 9">
    <name type="scientific">Cuscuta campestris</name>
    <dbReference type="NCBI Taxonomy" id="132261"/>
    <lineage>
        <taxon>Eukaryota</taxon>
        <taxon>Viridiplantae</taxon>
        <taxon>Streptophyta</taxon>
        <taxon>Embryophyta</taxon>
        <taxon>Tracheophyta</taxon>
        <taxon>Spermatophyta</taxon>
        <taxon>Magnoliopsida</taxon>
        <taxon>eudicotyledons</taxon>
        <taxon>Gunneridae</taxon>
        <taxon>Pentapetalae</taxon>
        <taxon>asterids</taxon>
        <taxon>lamiids</taxon>
        <taxon>Solanales</taxon>
        <taxon>Convolvulaceae</taxon>
        <taxon>Cuscuteae</taxon>
        <taxon>Cuscuta</taxon>
        <taxon>Cuscuta subgen. Grammica</taxon>
        <taxon>Cuscuta sect. Cleistogrammica</taxon>
    </lineage>
</organism>
<evidence type="ECO:0000256" key="6">
    <source>
        <dbReference type="SAM" id="Phobius"/>
    </source>
</evidence>
<evidence type="ECO:0000256" key="2">
    <source>
        <dbReference type="ARBA" id="ARBA00023015"/>
    </source>
</evidence>
<dbReference type="Proteomes" id="UP000595140">
    <property type="component" value="Unassembled WGS sequence"/>
</dbReference>
<keyword evidence="3" id="KW-0804">Transcription</keyword>
<dbReference type="InterPro" id="IPR011598">
    <property type="entry name" value="bHLH_dom"/>
</dbReference>
<dbReference type="InterPro" id="IPR036638">
    <property type="entry name" value="HLH_DNA-bd_sf"/>
</dbReference>
<proteinExistence type="predicted"/>
<dbReference type="CDD" id="cd18919">
    <property type="entry name" value="bHLH_AtBPE_like"/>
    <property type="match status" value="1"/>
</dbReference>
<dbReference type="FunFam" id="4.10.280.10:FF:000002">
    <property type="entry name" value="Basic helix-loop-helix transcription factor"/>
    <property type="match status" value="1"/>
</dbReference>
<protein>
    <recommendedName>
        <fullName evidence="7">BHLH domain-containing protein</fullName>
    </recommendedName>
</protein>
<evidence type="ECO:0000256" key="3">
    <source>
        <dbReference type="ARBA" id="ARBA00023163"/>
    </source>
</evidence>
<dbReference type="Gene3D" id="4.10.280.10">
    <property type="entry name" value="Helix-loop-helix DNA-binding domain"/>
    <property type="match status" value="1"/>
</dbReference>
<feature type="domain" description="BHLH" evidence="7">
    <location>
        <begin position="138"/>
        <end position="188"/>
    </location>
</feature>
<feature type="region of interest" description="Disordered" evidence="5">
    <location>
        <begin position="229"/>
        <end position="251"/>
    </location>
</feature>
<feature type="transmembrane region" description="Helical" evidence="6">
    <location>
        <begin position="270"/>
        <end position="288"/>
    </location>
</feature>
<evidence type="ECO:0000259" key="7">
    <source>
        <dbReference type="PROSITE" id="PS50888"/>
    </source>
</evidence>